<evidence type="ECO:0000313" key="1">
    <source>
        <dbReference type="EMBL" id="MBW61362.1"/>
    </source>
</evidence>
<dbReference type="AlphaFoldDB" id="A0A2M4C7Q0"/>
<organism evidence="1">
    <name type="scientific">Anopheles marajoara</name>
    <dbReference type="NCBI Taxonomy" id="58244"/>
    <lineage>
        <taxon>Eukaryota</taxon>
        <taxon>Metazoa</taxon>
        <taxon>Ecdysozoa</taxon>
        <taxon>Arthropoda</taxon>
        <taxon>Hexapoda</taxon>
        <taxon>Insecta</taxon>
        <taxon>Pterygota</taxon>
        <taxon>Neoptera</taxon>
        <taxon>Endopterygota</taxon>
        <taxon>Diptera</taxon>
        <taxon>Nematocera</taxon>
        <taxon>Culicoidea</taxon>
        <taxon>Culicidae</taxon>
        <taxon>Anophelinae</taxon>
        <taxon>Anopheles</taxon>
    </lineage>
</organism>
<proteinExistence type="predicted"/>
<accession>A0A2M4C7Q0</accession>
<sequence length="113" mass="13048">MRHALRTGGGFVTIALALAKRWDHPPFFYFGWMKRNGRWEECTVGEINIHTHTVTIIFFAFTNQRPKRNRKPVKGFNSVIQLSISKCHPAGERTVGCWVPIRTLPKSQNTVRK</sequence>
<protein>
    <submittedName>
        <fullName evidence="1">Putative secreted protein</fullName>
    </submittedName>
</protein>
<dbReference type="EMBL" id="GGFJ01012221">
    <property type="protein sequence ID" value="MBW61362.1"/>
    <property type="molecule type" value="Transcribed_RNA"/>
</dbReference>
<name>A0A2M4C7Q0_9DIPT</name>
<reference evidence="1" key="1">
    <citation type="submission" date="2018-01" db="EMBL/GenBank/DDBJ databases">
        <title>An insight into the sialome of Amazonian anophelines.</title>
        <authorList>
            <person name="Ribeiro J.M."/>
            <person name="Scarpassa V."/>
            <person name="Calvo E."/>
        </authorList>
    </citation>
    <scope>NUCLEOTIDE SEQUENCE</scope>
    <source>
        <tissue evidence="1">Salivary glands</tissue>
    </source>
</reference>